<evidence type="ECO:0000256" key="4">
    <source>
        <dbReference type="ARBA" id="ARBA00022692"/>
    </source>
</evidence>
<dbReference type="PROSITE" id="PS00217">
    <property type="entry name" value="SUGAR_TRANSPORT_2"/>
    <property type="match status" value="1"/>
</dbReference>
<evidence type="ECO:0000256" key="3">
    <source>
        <dbReference type="ARBA" id="ARBA00022475"/>
    </source>
</evidence>
<feature type="domain" description="Major facilitator superfamily (MFS) profile" evidence="9">
    <location>
        <begin position="68"/>
        <end position="479"/>
    </location>
</feature>
<evidence type="ECO:0000256" key="8">
    <source>
        <dbReference type="SAM" id="Phobius"/>
    </source>
</evidence>
<feature type="transmembrane region" description="Helical" evidence="8">
    <location>
        <begin position="240"/>
        <end position="259"/>
    </location>
</feature>
<keyword evidence="4 8" id="KW-0812">Transmembrane</keyword>
<dbReference type="InterPro" id="IPR005829">
    <property type="entry name" value="Sugar_transporter_CS"/>
</dbReference>
<dbReference type="Pfam" id="PF00083">
    <property type="entry name" value="Sugar_tr"/>
    <property type="match status" value="1"/>
</dbReference>
<keyword evidence="3" id="KW-1003">Cell membrane</keyword>
<feature type="transmembrane region" description="Helical" evidence="8">
    <location>
        <begin position="205"/>
        <end position="228"/>
    </location>
</feature>
<keyword evidence="5 8" id="KW-1133">Transmembrane helix</keyword>
<evidence type="ECO:0000256" key="7">
    <source>
        <dbReference type="SAM" id="MobiDB-lite"/>
    </source>
</evidence>
<dbReference type="AlphaFoldDB" id="Q4U455"/>
<feature type="transmembrane region" description="Helical" evidence="8">
    <location>
        <begin position="457"/>
        <end position="475"/>
    </location>
</feature>
<dbReference type="EMBL" id="DQ013294">
    <property type="protein sequence ID" value="AAY32956.1"/>
    <property type="molecule type" value="Genomic_DNA"/>
</dbReference>
<evidence type="ECO:0000313" key="10">
    <source>
        <dbReference type="EMBL" id="AAY32956.1"/>
    </source>
</evidence>
<dbReference type="PANTHER" id="PTHR43045">
    <property type="entry name" value="SHIKIMATE TRANSPORTER"/>
    <property type="match status" value="1"/>
</dbReference>
<accession>Q4U455</accession>
<keyword evidence="2" id="KW-0813">Transport</keyword>
<dbReference type="PANTHER" id="PTHR43045:SF7">
    <property type="entry name" value="MAJOR FACILITATOR SUPERFAMILY TRANSPORTER"/>
    <property type="match status" value="1"/>
</dbReference>
<dbReference type="InterPro" id="IPR005828">
    <property type="entry name" value="MFS_sugar_transport-like"/>
</dbReference>
<dbReference type="CDD" id="cd17369">
    <property type="entry name" value="MFS_ShiA_like"/>
    <property type="match status" value="1"/>
</dbReference>
<dbReference type="Gene3D" id="1.20.1250.20">
    <property type="entry name" value="MFS general substrate transporter like domains"/>
    <property type="match status" value="1"/>
</dbReference>
<dbReference type="InterPro" id="IPR020846">
    <property type="entry name" value="MFS_dom"/>
</dbReference>
<dbReference type="SUPFAM" id="SSF103473">
    <property type="entry name" value="MFS general substrate transporter"/>
    <property type="match status" value="1"/>
</dbReference>
<dbReference type="PROSITE" id="PS50850">
    <property type="entry name" value="MFS"/>
    <property type="match status" value="1"/>
</dbReference>
<evidence type="ECO:0000256" key="1">
    <source>
        <dbReference type="ARBA" id="ARBA00004651"/>
    </source>
</evidence>
<proteinExistence type="predicted"/>
<dbReference type="Pfam" id="PF07690">
    <property type="entry name" value="MFS_1"/>
    <property type="match status" value="1"/>
</dbReference>
<evidence type="ECO:0000256" key="2">
    <source>
        <dbReference type="ARBA" id="ARBA00022448"/>
    </source>
</evidence>
<feature type="transmembrane region" description="Helical" evidence="8">
    <location>
        <begin position="164"/>
        <end position="184"/>
    </location>
</feature>
<feature type="transmembrane region" description="Helical" evidence="8">
    <location>
        <begin position="391"/>
        <end position="412"/>
    </location>
</feature>
<dbReference type="InterPro" id="IPR011701">
    <property type="entry name" value="MFS"/>
</dbReference>
<dbReference type="GO" id="GO:0005886">
    <property type="term" value="C:plasma membrane"/>
    <property type="evidence" value="ECO:0007669"/>
    <property type="project" value="UniProtKB-SubCell"/>
</dbReference>
<evidence type="ECO:0000256" key="5">
    <source>
        <dbReference type="ARBA" id="ARBA00022989"/>
    </source>
</evidence>
<feature type="transmembrane region" description="Helical" evidence="8">
    <location>
        <begin position="292"/>
        <end position="315"/>
    </location>
</feature>
<sequence>MRSAPGPPPRGRRRAEARPQPSRRVLGIFHRGTAPMAQLSPETLPVTGTPRAREAEREVVSSSTLWKVIFASAGGTMIEWYDFYIFGSLAAIISTHFFPKDNPTAGFLLTLGTFATGFVVRPFGALVFGRIGDVVGRKYAFLVTLLLMGGATSIIGILPTYDKIGLAAPLALVLIRLVQGLALGGEYGGAAVYVAEHAPDEKRGFYTSFIQITATLGLFVSLAVILGTRILLGEEAFKEWGWRVPFLLSILLVAVSFYVRARLKESPIFQKLKASGKTSSAPIKDSTRNWRVILIALFGATAGQGVVWYTGQFYALYFLQNTLKVPFITATIVVAVALALGMPFFVLFGALSDRIGRKKIMLAGNLLGAIGFYPIFWAMKQNADSPAVLTALVFVLVLFVTMVYGPIAAYLVEAFPAKVRYTSLSIPYHVGNGVFGGMLPLIASSVTVATGNIYAGLAYPIVVALITVVVGGIYLKERSDVRLWDEVDREAA</sequence>
<feature type="transmembrane region" description="Helical" evidence="8">
    <location>
        <begin position="139"/>
        <end position="158"/>
    </location>
</feature>
<dbReference type="GO" id="GO:0022857">
    <property type="term" value="F:transmembrane transporter activity"/>
    <property type="evidence" value="ECO:0007669"/>
    <property type="project" value="InterPro"/>
</dbReference>
<dbReference type="FunFam" id="1.20.1250.20:FF:000001">
    <property type="entry name" value="Dicarboxylate MFS transporter"/>
    <property type="match status" value="1"/>
</dbReference>
<feature type="transmembrane region" description="Helical" evidence="8">
    <location>
        <begin position="327"/>
        <end position="348"/>
    </location>
</feature>
<protein>
    <submittedName>
        <fullName evidence="10">Metabolite MFS transporter</fullName>
    </submittedName>
</protein>
<keyword evidence="6 8" id="KW-0472">Membrane</keyword>
<dbReference type="InterPro" id="IPR036259">
    <property type="entry name" value="MFS_trans_sf"/>
</dbReference>
<feature type="region of interest" description="Disordered" evidence="7">
    <location>
        <begin position="1"/>
        <end position="22"/>
    </location>
</feature>
<evidence type="ECO:0000256" key="6">
    <source>
        <dbReference type="ARBA" id="ARBA00023136"/>
    </source>
</evidence>
<organism evidence="10">
    <name type="scientific">Sorangium cellulosum</name>
    <name type="common">Polyangium cellulosum</name>
    <dbReference type="NCBI Taxonomy" id="56"/>
    <lineage>
        <taxon>Bacteria</taxon>
        <taxon>Pseudomonadati</taxon>
        <taxon>Myxococcota</taxon>
        <taxon>Polyangia</taxon>
        <taxon>Polyangiales</taxon>
        <taxon>Polyangiaceae</taxon>
        <taxon>Sorangium</taxon>
    </lineage>
</organism>
<comment type="subcellular location">
    <subcellularLocation>
        <location evidence="1">Cell membrane</location>
        <topology evidence="1">Multi-pass membrane protein</topology>
    </subcellularLocation>
</comment>
<feature type="transmembrane region" description="Helical" evidence="8">
    <location>
        <begin position="360"/>
        <end position="379"/>
    </location>
</feature>
<name>Q4U455_SORCE</name>
<reference evidence="10" key="1">
    <citation type="journal article" date="2005" name="Gene">
        <title>The biosynthetic genes for disorazoles, potent cytotoxic compounds that disrupt microtubule formation.</title>
        <authorList>
            <person name="Carvalho R."/>
            <person name="Reid R."/>
            <person name="Viswanathan N."/>
            <person name="Gramajo H."/>
            <person name="Julien B."/>
        </authorList>
    </citation>
    <scope>NUCLEOTIDE SEQUENCE</scope>
    <source>
        <strain evidence="10">So ce12</strain>
    </source>
</reference>
<feature type="transmembrane region" description="Helical" evidence="8">
    <location>
        <begin position="105"/>
        <end position="127"/>
    </location>
</feature>
<evidence type="ECO:0000259" key="9">
    <source>
        <dbReference type="PROSITE" id="PS50850"/>
    </source>
</evidence>